<evidence type="ECO:0000313" key="4">
    <source>
        <dbReference type="Proteomes" id="UP000722050"/>
    </source>
</evidence>
<feature type="region of interest" description="Disordered" evidence="2">
    <location>
        <begin position="1"/>
        <end position="112"/>
    </location>
</feature>
<feature type="coiled-coil region" evidence="1">
    <location>
        <begin position="124"/>
        <end position="158"/>
    </location>
</feature>
<reference evidence="3" key="1">
    <citation type="submission" date="2020-04" db="EMBL/GenBank/DDBJ databases">
        <title>Deep metagenomics examines the oral microbiome during advanced dental caries in children, revealing novel taxa and co-occurrences with host molecules.</title>
        <authorList>
            <person name="Baker J.L."/>
            <person name="Morton J.T."/>
            <person name="Dinis M."/>
            <person name="Alvarez R."/>
            <person name="Tran N.C."/>
            <person name="Knight R."/>
            <person name="Edlund A."/>
        </authorList>
    </citation>
    <scope>NUCLEOTIDE SEQUENCE</scope>
    <source>
        <strain evidence="3">JCVI_24_bin.8</strain>
    </source>
</reference>
<dbReference type="Gene3D" id="2.60.120.200">
    <property type="match status" value="1"/>
</dbReference>
<comment type="caution">
    <text evidence="3">The sequence shown here is derived from an EMBL/GenBank/DDBJ whole genome shotgun (WGS) entry which is preliminary data.</text>
</comment>
<protein>
    <submittedName>
        <fullName evidence="3">Accessory Sec-dependent LPXTG-anchored adhesin</fullName>
    </submittedName>
</protein>
<evidence type="ECO:0000313" key="3">
    <source>
        <dbReference type="EMBL" id="MBF1353027.1"/>
    </source>
</evidence>
<evidence type="ECO:0000256" key="2">
    <source>
        <dbReference type="SAM" id="MobiDB-lite"/>
    </source>
</evidence>
<keyword evidence="1" id="KW-0175">Coiled coil</keyword>
<gene>
    <name evidence="3" type="ORF">HXM71_07965</name>
</gene>
<dbReference type="InterPro" id="IPR013320">
    <property type="entry name" value="ConA-like_dom_sf"/>
</dbReference>
<evidence type="ECO:0000256" key="1">
    <source>
        <dbReference type="SAM" id="Coils"/>
    </source>
</evidence>
<dbReference type="Proteomes" id="UP000722050">
    <property type="component" value="Unassembled WGS sequence"/>
</dbReference>
<name>A0A930EI47_9FIRM</name>
<proteinExistence type="predicted"/>
<feature type="non-terminal residue" evidence="3">
    <location>
        <position position="420"/>
    </location>
</feature>
<dbReference type="EMBL" id="JABZQH010000386">
    <property type="protein sequence ID" value="MBF1353027.1"/>
    <property type="molecule type" value="Genomic_DNA"/>
</dbReference>
<organism evidence="3 4">
    <name type="scientific">Mogibacterium diversum</name>
    <dbReference type="NCBI Taxonomy" id="114527"/>
    <lineage>
        <taxon>Bacteria</taxon>
        <taxon>Bacillati</taxon>
        <taxon>Bacillota</taxon>
        <taxon>Clostridia</taxon>
        <taxon>Peptostreptococcales</taxon>
        <taxon>Anaerovoracaceae</taxon>
        <taxon>Mogibacterium</taxon>
    </lineage>
</organism>
<feature type="compositionally biased region" description="Low complexity" evidence="2">
    <location>
        <begin position="1"/>
        <end position="60"/>
    </location>
</feature>
<feature type="compositionally biased region" description="Polar residues" evidence="2">
    <location>
        <begin position="61"/>
        <end position="76"/>
    </location>
</feature>
<dbReference type="SUPFAM" id="SSF49899">
    <property type="entry name" value="Concanavalin A-like lectins/glucanases"/>
    <property type="match status" value="1"/>
</dbReference>
<sequence>MSHSLSVSTSASESASTSASESASTSASESASTSASQSASTSASESASSSTSKSTPASASHQGSQSLTSEASSTGSEVGVQAEEVTSSTVDGLASGEAPALSPQASSLTSEVTETATTAVAATTIEADKKRQEQETKLKSLSNEINAYMARLVDVEGADSAQLQAREMIQRVEAALSDDQTDLTHLITEATRTSNTVVNTVLRAYSGLRDSRNGRALPTGSDFRAATNIGNATYTPKAALHVTPEDQGDYFETKGTASLNNGVVTLTNTTSQAGSYTLKNKIDMNESFVLKGKINLGNAYEGNSSAGHTGGDGIGTIFSTGAVGELGTNGSGASLGMGGTNLKYSFGFKLDTYHNTSNPAANAYAFADPSNVRGGGAFGGWVQSEGSGRVRTSDAKKLTVNPTNNTLQDYTVTYNGKTKE</sequence>
<accession>A0A930EI47</accession>
<dbReference type="AlphaFoldDB" id="A0A930EI47"/>
<dbReference type="Pfam" id="PF18483">
    <property type="entry name" value="Lectin_L-type_dom"/>
    <property type="match status" value="1"/>
</dbReference>